<evidence type="ECO:0000313" key="2">
    <source>
        <dbReference type="EMBL" id="SVA25777.1"/>
    </source>
</evidence>
<accession>A0A381UEK9</accession>
<evidence type="ECO:0000259" key="1">
    <source>
        <dbReference type="Pfam" id="PF07705"/>
    </source>
</evidence>
<gene>
    <name evidence="2" type="ORF">METZ01_LOCUS78631</name>
</gene>
<dbReference type="InterPro" id="IPR011635">
    <property type="entry name" value="CARDB"/>
</dbReference>
<dbReference type="Pfam" id="PF07705">
    <property type="entry name" value="CARDB"/>
    <property type="match status" value="1"/>
</dbReference>
<organism evidence="2">
    <name type="scientific">marine metagenome</name>
    <dbReference type="NCBI Taxonomy" id="408172"/>
    <lineage>
        <taxon>unclassified sequences</taxon>
        <taxon>metagenomes</taxon>
        <taxon>ecological metagenomes</taxon>
    </lineage>
</organism>
<name>A0A381UEK9_9ZZZZ</name>
<proteinExistence type="predicted"/>
<reference evidence="2" key="1">
    <citation type="submission" date="2018-05" db="EMBL/GenBank/DDBJ databases">
        <authorList>
            <person name="Lanie J.A."/>
            <person name="Ng W.-L."/>
            <person name="Kazmierczak K.M."/>
            <person name="Andrzejewski T.M."/>
            <person name="Davidsen T.M."/>
            <person name="Wayne K.J."/>
            <person name="Tettelin H."/>
            <person name="Glass J.I."/>
            <person name="Rusch D."/>
            <person name="Podicherti R."/>
            <person name="Tsui H.-C.T."/>
            <person name="Winkler M.E."/>
        </authorList>
    </citation>
    <scope>NUCLEOTIDE SEQUENCE</scope>
</reference>
<protein>
    <recommendedName>
        <fullName evidence="1">CARDB domain-containing protein</fullName>
    </recommendedName>
</protein>
<dbReference type="Gene3D" id="2.60.40.10">
    <property type="entry name" value="Immunoglobulins"/>
    <property type="match status" value="1"/>
</dbReference>
<feature type="domain" description="CARDB" evidence="1">
    <location>
        <begin position="195"/>
        <end position="303"/>
    </location>
</feature>
<dbReference type="AlphaFoldDB" id="A0A381UEK9"/>
<dbReference type="InterPro" id="IPR013783">
    <property type="entry name" value="Ig-like_fold"/>
</dbReference>
<dbReference type="EMBL" id="UINC01006149">
    <property type="protein sequence ID" value="SVA25777.1"/>
    <property type="molecule type" value="Genomic_DNA"/>
</dbReference>
<sequence>MFRILLLKLIFSGIIVLFLPTLLSANQSPDLKIIAIVLSKTCPLPDGPDMTIDSPDSIIKSVNNPDCPKHGDTQLVQTAIANHAKIQIKVGVEIKVRVDNQELKKKGLRKVYTIQARDTTRVLHDIDLGDPGRYQISVRVWDAKFKRILINTTAGDERYFFVASHQDVEVAKTQLASGVRVSGKNVISPLRFDPPDLRWESVQVLPKHALRGEKLKLRLNLMNAGGDIVRDILTKVQYYNVKQPMRKSVIAMPSVHVMAPGEITTFDLEYILPDDQLLGKYQIIATVDPDNEIEELKEKNNAAKSNVIKLSDIKLLLPTDKFTFEENGLFLFQWDSLAFSEFKIQVGVDEKFEDSGLYFDLPQGNRWIADKELVPLAGELPGMAMGLMRAKEKNQLYWRVIGRQASGRQAVSGINRFSITPVSSDSS</sequence>